<organism evidence="5 6">
    <name type="scientific">Nocardioides albertanoniae</name>
    <dbReference type="NCBI Taxonomy" id="1175486"/>
    <lineage>
        <taxon>Bacteria</taxon>
        <taxon>Bacillati</taxon>
        <taxon>Actinomycetota</taxon>
        <taxon>Actinomycetes</taxon>
        <taxon>Propionibacteriales</taxon>
        <taxon>Nocardioidaceae</taxon>
        <taxon>Nocardioides</taxon>
    </lineage>
</organism>
<feature type="compositionally biased region" description="Low complexity" evidence="2">
    <location>
        <begin position="152"/>
        <end position="161"/>
    </location>
</feature>
<feature type="region of interest" description="Disordered" evidence="2">
    <location>
        <begin position="104"/>
        <end position="166"/>
    </location>
</feature>
<sequence length="579" mass="59131">MQTLRVDVSGRALSFPPDKIVRIGRSIDADVVLASTSVSRAHAELRPDPAGWKLVDVGSAGGTYVAGSRVTEVPLTGATQIQLGPAGPGSTITVTLDDAPLAAGAPRAQAPAPPPPPTTATAAPTSTPPPAPPAPSAPAPAAVPAAPPSRPSAPAGSPPSSSDHEISEMTIVPGKARPGAPGEPPSQPTGPDLLLVAEGKEHRFRHPVTVTIGRSSDNSVVLEDQGVSRQHARLVAKPGGWTFENGSQAGSFLKGKPLASEAIDEESEIRLGHPVAGEILKVIPIYSAEVEVARAAAKRRNRLLLWGGIGAAAAVVVIGLVVAMFVVPGGDSAAQDTGLTKAELNRAQRAAVWITYAPTDDTVAMGSGSIVTKDGKILTNAHVADPGKVPEAAARGEVSPEYVNIHMTDPAQNYKVGEPDYVGKVIESDGEIDSAVVQIVADGKGDPVDPSSLDLPTITLGDSASVDRGDFIATIGFPSLPKESFRDKEGAFFQPPTVASGNVATILSFKDEDRAVFDVTARISGGNSGGAAVNDDGELVGVPTSIGWDETNVVTGQVIPLAQHVPVLEAAGVDVPGSK</sequence>
<evidence type="ECO:0000313" key="5">
    <source>
        <dbReference type="EMBL" id="TQL69389.1"/>
    </source>
</evidence>
<dbReference type="AlphaFoldDB" id="A0A543AA16"/>
<evidence type="ECO:0000256" key="2">
    <source>
        <dbReference type="SAM" id="MobiDB-lite"/>
    </source>
</evidence>
<keyword evidence="3" id="KW-1133">Transmembrane helix</keyword>
<feature type="domain" description="FHA" evidence="4">
    <location>
        <begin position="21"/>
        <end position="70"/>
    </location>
</feature>
<dbReference type="InterPro" id="IPR009003">
    <property type="entry name" value="Peptidase_S1_PA"/>
</dbReference>
<gene>
    <name evidence="5" type="ORF">FB381_3294</name>
</gene>
<dbReference type="OrthoDB" id="277520at2"/>
<comment type="caution">
    <text evidence="5">The sequence shown here is derived from an EMBL/GenBank/DDBJ whole genome shotgun (WGS) entry which is preliminary data.</text>
</comment>
<dbReference type="SUPFAM" id="SSF49879">
    <property type="entry name" value="SMAD/FHA domain"/>
    <property type="match status" value="2"/>
</dbReference>
<evidence type="ECO:0000256" key="3">
    <source>
        <dbReference type="SAM" id="Phobius"/>
    </source>
</evidence>
<dbReference type="Gene3D" id="2.40.10.10">
    <property type="entry name" value="Trypsin-like serine proteases"/>
    <property type="match status" value="2"/>
</dbReference>
<dbReference type="SMART" id="SM00240">
    <property type="entry name" value="FHA"/>
    <property type="match status" value="2"/>
</dbReference>
<reference evidence="5 6" key="1">
    <citation type="submission" date="2019-06" db="EMBL/GenBank/DDBJ databases">
        <title>Sequencing the genomes of 1000 actinobacteria strains.</title>
        <authorList>
            <person name="Klenk H.-P."/>
        </authorList>
    </citation>
    <scope>NUCLEOTIDE SEQUENCE [LARGE SCALE GENOMIC DNA]</scope>
    <source>
        <strain evidence="5 6">DSM 25218</strain>
    </source>
</reference>
<dbReference type="InterPro" id="IPR000253">
    <property type="entry name" value="FHA_dom"/>
</dbReference>
<dbReference type="InterPro" id="IPR050923">
    <property type="entry name" value="Cell_Proc_Reg/RNA_Proc"/>
</dbReference>
<dbReference type="PROSITE" id="PS50006">
    <property type="entry name" value="FHA_DOMAIN"/>
    <property type="match status" value="2"/>
</dbReference>
<feature type="domain" description="FHA" evidence="4">
    <location>
        <begin position="210"/>
        <end position="258"/>
    </location>
</feature>
<dbReference type="GO" id="GO:0008233">
    <property type="term" value="F:peptidase activity"/>
    <property type="evidence" value="ECO:0007669"/>
    <property type="project" value="UniProtKB-KW"/>
</dbReference>
<dbReference type="EMBL" id="VFOV01000001">
    <property type="protein sequence ID" value="TQL69389.1"/>
    <property type="molecule type" value="Genomic_DNA"/>
</dbReference>
<dbReference type="InterPro" id="IPR008984">
    <property type="entry name" value="SMAD_FHA_dom_sf"/>
</dbReference>
<keyword evidence="3" id="KW-0812">Transmembrane</keyword>
<proteinExistence type="predicted"/>
<protein>
    <submittedName>
        <fullName evidence="5">Putative serine protease PepD</fullName>
    </submittedName>
</protein>
<keyword evidence="3" id="KW-0472">Membrane</keyword>
<feature type="compositionally biased region" description="Pro residues" evidence="2">
    <location>
        <begin position="126"/>
        <end position="138"/>
    </location>
</feature>
<dbReference type="Pfam" id="PF00498">
    <property type="entry name" value="FHA"/>
    <property type="match status" value="2"/>
</dbReference>
<keyword evidence="5" id="KW-0645">Protease</keyword>
<feature type="transmembrane region" description="Helical" evidence="3">
    <location>
        <begin position="303"/>
        <end position="327"/>
    </location>
</feature>
<evidence type="ECO:0000256" key="1">
    <source>
        <dbReference type="ARBA" id="ARBA00022553"/>
    </source>
</evidence>
<accession>A0A543AA16</accession>
<evidence type="ECO:0000313" key="6">
    <source>
        <dbReference type="Proteomes" id="UP000320209"/>
    </source>
</evidence>
<dbReference type="Pfam" id="PF13365">
    <property type="entry name" value="Trypsin_2"/>
    <property type="match status" value="1"/>
</dbReference>
<name>A0A543AA16_9ACTN</name>
<dbReference type="RefSeq" id="WP_141781267.1">
    <property type="nucleotide sequence ID" value="NZ_VFOV01000001.1"/>
</dbReference>
<keyword evidence="1" id="KW-0597">Phosphoprotein</keyword>
<dbReference type="SUPFAM" id="SSF50494">
    <property type="entry name" value="Trypsin-like serine proteases"/>
    <property type="match status" value="1"/>
</dbReference>
<dbReference type="InterPro" id="IPR043504">
    <property type="entry name" value="Peptidase_S1_PA_chymotrypsin"/>
</dbReference>
<dbReference type="Proteomes" id="UP000320209">
    <property type="component" value="Unassembled WGS sequence"/>
</dbReference>
<keyword evidence="6" id="KW-1185">Reference proteome</keyword>
<feature type="region of interest" description="Disordered" evidence="2">
    <location>
        <begin position="173"/>
        <end position="192"/>
    </location>
</feature>
<dbReference type="PANTHER" id="PTHR23308">
    <property type="entry name" value="NUCLEAR INHIBITOR OF PROTEIN PHOSPHATASE-1"/>
    <property type="match status" value="1"/>
</dbReference>
<evidence type="ECO:0000259" key="4">
    <source>
        <dbReference type="PROSITE" id="PS50006"/>
    </source>
</evidence>
<dbReference type="GO" id="GO:0006508">
    <property type="term" value="P:proteolysis"/>
    <property type="evidence" value="ECO:0007669"/>
    <property type="project" value="UniProtKB-KW"/>
</dbReference>
<keyword evidence="5" id="KW-0378">Hydrolase</keyword>
<dbReference type="Gene3D" id="2.60.200.20">
    <property type="match status" value="2"/>
</dbReference>